<keyword evidence="5 7" id="KW-0808">Transferase</keyword>
<evidence type="ECO:0000256" key="1">
    <source>
        <dbReference type="ARBA" id="ARBA00002678"/>
    </source>
</evidence>
<dbReference type="NCBIfam" id="TIGR01700">
    <property type="entry name" value="PNPH"/>
    <property type="match status" value="1"/>
</dbReference>
<comment type="similarity">
    <text evidence="3 7">Belongs to the PNP/MTAP phosphorylase family.</text>
</comment>
<dbReference type="NCBIfam" id="TIGR01697">
    <property type="entry name" value="PNPH-PUNA-XAPA"/>
    <property type="match status" value="1"/>
</dbReference>
<dbReference type="SUPFAM" id="SSF53167">
    <property type="entry name" value="Purine and uridine phosphorylases"/>
    <property type="match status" value="1"/>
</dbReference>
<dbReference type="GO" id="GO:0005737">
    <property type="term" value="C:cytoplasm"/>
    <property type="evidence" value="ECO:0007669"/>
    <property type="project" value="TreeGrafter"/>
</dbReference>
<dbReference type="AlphaFoldDB" id="A0A7U9THM9"/>
<gene>
    <name evidence="9" type="primary">punA</name>
    <name evidence="9" type="ORF">MPAN_015440</name>
</gene>
<dbReference type="GO" id="GO:0009116">
    <property type="term" value="P:nucleoside metabolic process"/>
    <property type="evidence" value="ECO:0007669"/>
    <property type="project" value="InterPro"/>
</dbReference>
<dbReference type="KEGG" id="manr:MPAN_015440"/>
<name>A0A7U9THM9_9MOLU</name>
<dbReference type="PIRSF" id="PIRSF000477">
    <property type="entry name" value="PurNPase"/>
    <property type="match status" value="1"/>
</dbReference>
<reference evidence="9" key="1">
    <citation type="submission" date="2021-01" db="EMBL/GenBank/DDBJ databases">
        <title>Draft genome sequence of Acholeplasmataceae bacterium strain Mahy22.</title>
        <authorList>
            <person name="Watanabe M."/>
            <person name="Kojima H."/>
            <person name="Fukui M."/>
        </authorList>
    </citation>
    <scope>NUCLEOTIDE SEQUENCE</scope>
    <source>
        <strain evidence="9">Mahy22</strain>
    </source>
</reference>
<feature type="domain" description="Nucleoside phosphorylase" evidence="8">
    <location>
        <begin position="23"/>
        <end position="270"/>
    </location>
</feature>
<dbReference type="UniPathway" id="UPA00606"/>
<proteinExistence type="inferred from homology"/>
<organism evidence="9 10">
    <name type="scientific">Mariniplasma anaerobium</name>
    <dbReference type="NCBI Taxonomy" id="2735436"/>
    <lineage>
        <taxon>Bacteria</taxon>
        <taxon>Bacillati</taxon>
        <taxon>Mycoplasmatota</taxon>
        <taxon>Mollicutes</taxon>
        <taxon>Acholeplasmatales</taxon>
        <taxon>Acholeplasmataceae</taxon>
        <taxon>Mariniplasma</taxon>
    </lineage>
</organism>
<keyword evidence="4 7" id="KW-0328">Glycosyltransferase</keyword>
<evidence type="ECO:0000256" key="3">
    <source>
        <dbReference type="ARBA" id="ARBA00006751"/>
    </source>
</evidence>
<protein>
    <recommendedName>
        <fullName evidence="7">Purine nucleoside phosphorylase</fullName>
        <ecNumber evidence="7">2.4.2.1</ecNumber>
    </recommendedName>
    <alternativeName>
        <fullName evidence="7">Inosine-guanosine phosphorylase</fullName>
    </alternativeName>
</protein>
<dbReference type="RefSeq" id="WP_176239297.1">
    <property type="nucleotide sequence ID" value="NZ_AP024412.1"/>
</dbReference>
<comment type="pathway">
    <text evidence="2 7">Purine metabolism; purine nucleoside salvage.</text>
</comment>
<evidence type="ECO:0000313" key="9">
    <source>
        <dbReference type="EMBL" id="BCR36651.1"/>
    </source>
</evidence>
<dbReference type="Proteomes" id="UP000620133">
    <property type="component" value="Chromosome"/>
</dbReference>
<dbReference type="InterPro" id="IPR035994">
    <property type="entry name" value="Nucleoside_phosphorylase_sf"/>
</dbReference>
<keyword evidence="10" id="KW-1185">Reference proteome</keyword>
<comment type="function">
    <text evidence="1">The purine nucleoside phosphorylases catalyze the phosphorolytic breakdown of the N-glycosidic bond in the beta-(deoxy)ribonucleoside molecules, with the formation of the corresponding free purine bases and pentose-1-phosphate. Cleaves guanosine, inosine, 2'-deoxyguanosine and 2'-deoxyinosine.</text>
</comment>
<sequence length="272" mass="29977">MNAYEQLLEARDYIQSKTKLQPKIGMILGSGLGSLVDKMTKVVNIKFEDIPHFKSTKAEGHQGIVSIGYLKKVCVVVLKGRYHYYEGHTLSDVIFPVRVMKLLGVEKLIITNSCGAVNTSFRPGELMLITDHINLTANNPLIGDNIDELGPRFPDASEIYTKDLRVIALDQAQKLDIKLNEGVYAWWTGPSYETPAEIKMIRTLGADAVGMSTVPESLAASHMNMEVLGISCLTNMASGILGQKLSHQEVLDVASQVNESFSKLITNIIKKI</sequence>
<dbReference type="EMBL" id="AP024412">
    <property type="protein sequence ID" value="BCR36651.1"/>
    <property type="molecule type" value="Genomic_DNA"/>
</dbReference>
<dbReference type="InterPro" id="IPR000845">
    <property type="entry name" value="Nucleoside_phosphorylase_d"/>
</dbReference>
<comment type="catalytic activity">
    <reaction evidence="6">
        <text>a purine 2'-deoxy-D-ribonucleoside + phosphate = a purine nucleobase + 2-deoxy-alpha-D-ribose 1-phosphate</text>
        <dbReference type="Rhea" id="RHEA:36431"/>
        <dbReference type="ChEBI" id="CHEBI:26386"/>
        <dbReference type="ChEBI" id="CHEBI:43474"/>
        <dbReference type="ChEBI" id="CHEBI:57259"/>
        <dbReference type="ChEBI" id="CHEBI:142361"/>
        <dbReference type="EC" id="2.4.2.1"/>
    </reaction>
</comment>
<dbReference type="InterPro" id="IPR011268">
    <property type="entry name" value="Purine_phosphorylase"/>
</dbReference>
<dbReference type="PANTHER" id="PTHR11904:SF9">
    <property type="entry name" value="PURINE NUCLEOSIDE PHOSPHORYLASE-RELATED"/>
    <property type="match status" value="1"/>
</dbReference>
<dbReference type="InterPro" id="IPR011270">
    <property type="entry name" value="Pur_Nuc_Pase_Ino/Guo-sp"/>
</dbReference>
<dbReference type="Pfam" id="PF01048">
    <property type="entry name" value="PNP_UDP_1"/>
    <property type="match status" value="1"/>
</dbReference>
<evidence type="ECO:0000313" key="10">
    <source>
        <dbReference type="Proteomes" id="UP000620133"/>
    </source>
</evidence>
<evidence type="ECO:0000256" key="7">
    <source>
        <dbReference type="PIRNR" id="PIRNR000477"/>
    </source>
</evidence>
<evidence type="ECO:0000256" key="6">
    <source>
        <dbReference type="ARBA" id="ARBA00048556"/>
    </source>
</evidence>
<evidence type="ECO:0000256" key="2">
    <source>
        <dbReference type="ARBA" id="ARBA00005058"/>
    </source>
</evidence>
<dbReference type="GO" id="GO:0004731">
    <property type="term" value="F:purine-nucleoside phosphorylase activity"/>
    <property type="evidence" value="ECO:0007669"/>
    <property type="project" value="UniProtKB-EC"/>
</dbReference>
<evidence type="ECO:0000259" key="8">
    <source>
        <dbReference type="Pfam" id="PF01048"/>
    </source>
</evidence>
<dbReference type="NCBIfam" id="NF006054">
    <property type="entry name" value="PRK08202.1"/>
    <property type="match status" value="1"/>
</dbReference>
<evidence type="ECO:0000256" key="4">
    <source>
        <dbReference type="ARBA" id="ARBA00022676"/>
    </source>
</evidence>
<evidence type="ECO:0000256" key="5">
    <source>
        <dbReference type="ARBA" id="ARBA00022679"/>
    </source>
</evidence>
<dbReference type="CDD" id="cd09009">
    <property type="entry name" value="PNP-EcPNPII_like"/>
    <property type="match status" value="1"/>
</dbReference>
<dbReference type="PANTHER" id="PTHR11904">
    <property type="entry name" value="METHYLTHIOADENOSINE/PURINE NUCLEOSIDE PHOSPHORYLASE"/>
    <property type="match status" value="1"/>
</dbReference>
<dbReference type="EC" id="2.4.2.1" evidence="7"/>
<accession>A0A7U9THM9</accession>
<dbReference type="Gene3D" id="3.40.50.1580">
    <property type="entry name" value="Nucleoside phosphorylase domain"/>
    <property type="match status" value="1"/>
</dbReference>